<proteinExistence type="predicted"/>
<gene>
    <name evidence="1" type="primary">4L372D_060</name>
</gene>
<dbReference type="InterPro" id="IPR036388">
    <property type="entry name" value="WH-like_DNA-bd_sf"/>
</dbReference>
<dbReference type="Gene3D" id="1.10.10.10">
    <property type="entry name" value="Winged helix-like DNA-binding domain superfamily/Winged helix DNA-binding domain"/>
    <property type="match status" value="1"/>
</dbReference>
<dbReference type="EMBL" id="MK813939">
    <property type="protein sequence ID" value="QEG08524.1"/>
    <property type="molecule type" value="Genomic_DNA"/>
</dbReference>
<evidence type="ECO:0000313" key="1">
    <source>
        <dbReference type="EMBL" id="QEG08524.1"/>
    </source>
</evidence>
<accession>A0A5B9N3Q6</accession>
<dbReference type="Proteomes" id="UP000323739">
    <property type="component" value="Segment"/>
</dbReference>
<evidence type="ECO:0000313" key="2">
    <source>
        <dbReference type="Proteomes" id="UP000323739"/>
    </source>
</evidence>
<organism evidence="1 2">
    <name type="scientific">Aeromonas phage 4L372D</name>
    <dbReference type="NCBI Taxonomy" id="2588518"/>
    <lineage>
        <taxon>Viruses</taxon>
        <taxon>Duplodnaviria</taxon>
        <taxon>Heunggongvirae</taxon>
        <taxon>Uroviricota</taxon>
        <taxon>Caudoviricetes</taxon>
        <taxon>Plateaulakevirus</taxon>
        <taxon>Plateaulakevirus pv4L372D</taxon>
    </lineage>
</organism>
<reference evidence="1 2" key="1">
    <citation type="submission" date="2019-04" db="EMBL/GenBank/DDBJ databases">
        <title>Nine Novel Phages from a Plateau Lake in Southwest China Provide Insights into Aeromonas Phage Diversity.</title>
        <authorList>
            <person name="Xiao W."/>
            <person name="Bai M."/>
            <person name="Wang Y."/>
            <person name="Cui X."/>
        </authorList>
    </citation>
    <scope>NUCLEOTIDE SEQUENCE [LARGE SCALE GENOMIC DNA]</scope>
</reference>
<dbReference type="KEGG" id="vg:55616978"/>
<protein>
    <submittedName>
        <fullName evidence="1">Uncharacterized protein</fullName>
    </submittedName>
</protein>
<name>A0A5B9N3Q6_9CAUD</name>
<sequence length="128" mass="15081">MKQKLKYLVIPTELALMKTVKGTGKDAQEVELNFIEKSFYCYMHIKYNYFKKYNKEFFESQDVFVEYFGVSKKTVQRMTSNLLKAGLISIKMTDRNNKYTVYDYVGKTASVDNNLTCEDELDQDEIPF</sequence>
<keyword evidence="2" id="KW-1185">Reference proteome</keyword>
<dbReference type="RefSeq" id="YP_009846608.1">
    <property type="nucleotide sequence ID" value="NC_048771.1"/>
</dbReference>
<dbReference type="GeneID" id="55616978"/>